<reference evidence="6" key="1">
    <citation type="submission" date="2015-09" db="EMBL/GenBank/DDBJ databases">
        <authorList>
            <person name="Fill T.P."/>
            <person name="Baretta J.F."/>
            <person name="de Almeida L.G."/>
            <person name="Rocha M."/>
            <person name="de Souza D.H."/>
            <person name="Malavazi I."/>
            <person name="Cerdeira L.T."/>
            <person name="Hong H."/>
            <person name="Samborskyy M."/>
            <person name="de Vasconcelos A.T."/>
            <person name="Leadlay P."/>
            <person name="Rodrigues-Filho E."/>
        </authorList>
    </citation>
    <scope>NUCLEOTIDE SEQUENCE [LARGE SCALE GENOMIC DNA]</scope>
    <source>
        <strain evidence="6">LaBioMMi 136</strain>
    </source>
</reference>
<dbReference type="AlphaFoldDB" id="A0A1S9RVY8"/>
<accession>A0A1S9RVY8</accession>
<evidence type="ECO:0000259" key="4">
    <source>
        <dbReference type="PROSITE" id="PS51782"/>
    </source>
</evidence>
<evidence type="ECO:0000256" key="1">
    <source>
        <dbReference type="ARBA" id="ARBA00022669"/>
    </source>
</evidence>
<keyword evidence="3" id="KW-0843">Virulence</keyword>
<evidence type="ECO:0000313" key="5">
    <source>
        <dbReference type="EMBL" id="OOQ89667.1"/>
    </source>
</evidence>
<dbReference type="InterPro" id="IPR036779">
    <property type="entry name" value="LysM_dom_sf"/>
</dbReference>
<dbReference type="SUPFAM" id="SSF51735">
    <property type="entry name" value="NAD(P)-binding Rossmann-fold domains"/>
    <property type="match status" value="1"/>
</dbReference>
<evidence type="ECO:0000256" key="3">
    <source>
        <dbReference type="ARBA" id="ARBA00023026"/>
    </source>
</evidence>
<dbReference type="CDD" id="cd05233">
    <property type="entry name" value="SDR_c"/>
    <property type="match status" value="1"/>
</dbReference>
<feature type="domain" description="LysM" evidence="4">
    <location>
        <begin position="272"/>
        <end position="318"/>
    </location>
</feature>
<dbReference type="InterPro" id="IPR002347">
    <property type="entry name" value="SDR_fam"/>
</dbReference>
<evidence type="ECO:0000313" key="6">
    <source>
        <dbReference type="Proteomes" id="UP000190744"/>
    </source>
</evidence>
<dbReference type="Proteomes" id="UP000190744">
    <property type="component" value="Unassembled WGS sequence"/>
</dbReference>
<dbReference type="SUPFAM" id="SSF54106">
    <property type="entry name" value="LysM domain"/>
    <property type="match status" value="2"/>
</dbReference>
<evidence type="ECO:0000256" key="2">
    <source>
        <dbReference type="ARBA" id="ARBA00022857"/>
    </source>
</evidence>
<dbReference type="SMART" id="SM00257">
    <property type="entry name" value="LysM"/>
    <property type="match status" value="2"/>
</dbReference>
<dbReference type="EMBL" id="LJBN01000104">
    <property type="protein sequence ID" value="OOQ89667.1"/>
    <property type="molecule type" value="Genomic_DNA"/>
</dbReference>
<name>A0A1S9RVY8_PENBI</name>
<dbReference type="PROSITE" id="PS51782">
    <property type="entry name" value="LYSM"/>
    <property type="match status" value="3"/>
</dbReference>
<dbReference type="Gene3D" id="3.10.350.10">
    <property type="entry name" value="LysM domain"/>
    <property type="match status" value="4"/>
</dbReference>
<gene>
    <name evidence="5" type="ORF">PEBR_07425</name>
</gene>
<dbReference type="CDD" id="cd00118">
    <property type="entry name" value="LysM"/>
    <property type="match status" value="2"/>
</dbReference>
<dbReference type="PRINTS" id="PR00081">
    <property type="entry name" value="GDHRDH"/>
</dbReference>
<dbReference type="PRINTS" id="PR00080">
    <property type="entry name" value="SDRFAMILY"/>
</dbReference>
<dbReference type="Pfam" id="PF13561">
    <property type="entry name" value="adh_short_C2"/>
    <property type="match status" value="1"/>
</dbReference>
<dbReference type="Pfam" id="PF01476">
    <property type="entry name" value="LysM"/>
    <property type="match status" value="2"/>
</dbReference>
<dbReference type="InterPro" id="IPR018392">
    <property type="entry name" value="LysM"/>
</dbReference>
<dbReference type="Gene3D" id="3.40.50.720">
    <property type="entry name" value="NAD(P)-binding Rossmann-like Domain"/>
    <property type="match status" value="1"/>
</dbReference>
<dbReference type="PANTHER" id="PTHR34997:SF1">
    <property type="entry name" value="PEPTIDOGLYCAN-BINDING LYSIN DOMAIN"/>
    <property type="match status" value="1"/>
</dbReference>
<dbReference type="InterPro" id="IPR052210">
    <property type="entry name" value="LysM1-like"/>
</dbReference>
<keyword evidence="1" id="KW-0147">Chitin-binding</keyword>
<sequence>MAENGNERMSAGPIRATVETEIRKMEDHMHWRCRAVTVDPKNTNRIRIACRDKVEHQLVKKVAEAKIGAGARVLRDELYPIKVDSVNKAAVLNENDEIQAGAAAAFSEENEDTVPKIAWLSSKESAKAYGSMVVYLAKVALALNVSTYSLLYMNNLDIYCQNWATAVNSTLCVPPQCDRYVWQMQDSCDSIVSGLANVTVPQFLAWNPNFNSLCQNAVNSIDYVFCIGPPGGYLNHTTGMSGNSMASNPTNITTAVPVPNNALNGSTANCGMWYTVVEGDTCSLVSIANSISLPDFYFLNPKIDANCTNLELGEAYCIAAVGEISTYSGYPVTTPWFTVTTASFPAVDTSIPTATSDPGFIYTPTYLPTAPDTHTNCISYVNYDNSTDNLNSCRFIAYVYDVTTDDFLAWNPSLDSNMTTCTLQSGYSYCAVLDESYKICNSNSSDSTSNSISFCLPINATEPTTVSSCNCLTQVFGYMNGDYQCEDIELDASVTEADLVTWNPWLVGDCDMALHANLSSIDSRAVCIGVSNATSTSTAPATTTTSAAPTQTGVIAGCQEFYTVQPGDDCSTIEAEFGVTLTELYEWNPSTRSIIHWFRGVVVVDLNYEAAMETARQSKPIATNPAYQALAIAVDVTDISSVDSMVQNVVETFGRIDYNVNSAGIGVQQHWAVDGVDSIEMNRFWQVNVMGTLNCIQAITKVMKTQSVATVGLRGRTREVGRGVILNVGSCNSYIATPQIVPYTTTKHALLGLTKTAALDNALHKIRVNAICPGWVNTPMVDAAVEGNPNLPAMMKTIIPMERIADVEEIADVIVFMTSPRASYVTGAGWIVDGGTTLQVQTC</sequence>
<dbReference type="InterPro" id="IPR036291">
    <property type="entry name" value="NAD(P)-bd_dom_sf"/>
</dbReference>
<feature type="domain" description="LysM" evidence="4">
    <location>
        <begin position="178"/>
        <end position="225"/>
    </location>
</feature>
<comment type="caution">
    <text evidence="5">The sequence shown here is derived from an EMBL/GenBank/DDBJ whole genome shotgun (WGS) entry which is preliminary data.</text>
</comment>
<proteinExistence type="predicted"/>
<dbReference type="GO" id="GO:0008061">
    <property type="term" value="F:chitin binding"/>
    <property type="evidence" value="ECO:0007669"/>
    <property type="project" value="UniProtKB-KW"/>
</dbReference>
<dbReference type="PROSITE" id="PS00061">
    <property type="entry name" value="ADH_SHORT"/>
    <property type="match status" value="1"/>
</dbReference>
<organism evidence="5 6">
    <name type="scientific">Penicillium brasilianum</name>
    <dbReference type="NCBI Taxonomy" id="104259"/>
    <lineage>
        <taxon>Eukaryota</taxon>
        <taxon>Fungi</taxon>
        <taxon>Dikarya</taxon>
        <taxon>Ascomycota</taxon>
        <taxon>Pezizomycotina</taxon>
        <taxon>Eurotiomycetes</taxon>
        <taxon>Eurotiomycetidae</taxon>
        <taxon>Eurotiales</taxon>
        <taxon>Aspergillaceae</taxon>
        <taxon>Penicillium</taxon>
    </lineage>
</organism>
<protein>
    <recommendedName>
        <fullName evidence="4">LysM domain-containing protein</fullName>
    </recommendedName>
</protein>
<feature type="domain" description="LysM" evidence="4">
    <location>
        <begin position="560"/>
        <end position="604"/>
    </location>
</feature>
<dbReference type="PANTHER" id="PTHR34997">
    <property type="entry name" value="AM15"/>
    <property type="match status" value="1"/>
</dbReference>
<keyword evidence="2" id="KW-0521">NADP</keyword>
<dbReference type="InterPro" id="IPR020904">
    <property type="entry name" value="Sc_DH/Rdtase_CS"/>
</dbReference>